<dbReference type="OrthoDB" id="2567404at2"/>
<proteinExistence type="predicted"/>
<evidence type="ECO:0000313" key="1">
    <source>
        <dbReference type="EMBL" id="SOC11576.1"/>
    </source>
</evidence>
<reference evidence="2" key="1">
    <citation type="submission" date="2017-08" db="EMBL/GenBank/DDBJ databases">
        <authorList>
            <person name="Varghese N."/>
            <person name="Submissions S."/>
        </authorList>
    </citation>
    <scope>NUCLEOTIDE SEQUENCE [LARGE SCALE GENOMIC DNA]</scope>
    <source>
        <strain evidence="2">JC22</strain>
    </source>
</reference>
<sequence length="227" mass="26525">MWKGLGMILTVLLLCGCQQRTIEEIFTVTHTEIDWVDFIRWDGEEYLNIHTGVLADESYLGEKLGEVQFKVADNVSNPSYRTKDGDAAFHEPGTELYSIKGEDKLLAVQSDNGYQVYYVNNEEDYKWHFKDLPLDKVNKVKVYLDAQLINEVEDVKKFLQILSNGVLDATFQPNTNYRDPIYYEMVFYAEGPVAYKYMLAFDGKTYYWHPWDTEILSEEIVEYLEEV</sequence>
<gene>
    <name evidence="1" type="ORF">SAMN05880501_106217</name>
</gene>
<dbReference type="EMBL" id="OBMQ01000006">
    <property type="protein sequence ID" value="SOC11576.1"/>
    <property type="molecule type" value="Genomic_DNA"/>
</dbReference>
<accession>A0A285SY33</accession>
<organism evidence="1 2">
    <name type="scientific">Ureibacillus xyleni</name>
    <dbReference type="NCBI Taxonomy" id="614648"/>
    <lineage>
        <taxon>Bacteria</taxon>
        <taxon>Bacillati</taxon>
        <taxon>Bacillota</taxon>
        <taxon>Bacilli</taxon>
        <taxon>Bacillales</taxon>
        <taxon>Caryophanaceae</taxon>
        <taxon>Ureibacillus</taxon>
    </lineage>
</organism>
<dbReference type="PROSITE" id="PS51257">
    <property type="entry name" value="PROKAR_LIPOPROTEIN"/>
    <property type="match status" value="1"/>
</dbReference>
<evidence type="ECO:0000313" key="2">
    <source>
        <dbReference type="Proteomes" id="UP000219636"/>
    </source>
</evidence>
<name>A0A285SY33_9BACL</name>
<keyword evidence="2" id="KW-1185">Reference proteome</keyword>
<dbReference type="AlphaFoldDB" id="A0A285SY33"/>
<protein>
    <submittedName>
        <fullName evidence="1">Uncharacterized protein</fullName>
    </submittedName>
</protein>
<dbReference type="RefSeq" id="WP_097073706.1">
    <property type="nucleotide sequence ID" value="NZ_OBMQ01000006.1"/>
</dbReference>
<dbReference type="Proteomes" id="UP000219636">
    <property type="component" value="Unassembled WGS sequence"/>
</dbReference>